<dbReference type="InterPro" id="IPR003018">
    <property type="entry name" value="GAF"/>
</dbReference>
<proteinExistence type="inferred from homology"/>
<organism evidence="3 4">
    <name type="scientific">Streptomyces hygroscopicus</name>
    <dbReference type="NCBI Taxonomy" id="1912"/>
    <lineage>
        <taxon>Bacteria</taxon>
        <taxon>Bacillati</taxon>
        <taxon>Actinomycetota</taxon>
        <taxon>Actinomycetes</taxon>
        <taxon>Kitasatosporales</taxon>
        <taxon>Streptomycetaceae</taxon>
        <taxon>Streptomyces</taxon>
        <taxon>Streptomyces violaceusniger group</taxon>
    </lineage>
</organism>
<dbReference type="Gene3D" id="3.30.450.40">
    <property type="match status" value="1"/>
</dbReference>
<dbReference type="Pfam" id="PF13556">
    <property type="entry name" value="HTH_30"/>
    <property type="match status" value="1"/>
</dbReference>
<name>A0ABQ3TTI6_STRHY</name>
<dbReference type="InterPro" id="IPR041522">
    <property type="entry name" value="CdaR_GGDEF"/>
</dbReference>
<dbReference type="SMART" id="SM00065">
    <property type="entry name" value="GAF"/>
    <property type="match status" value="1"/>
</dbReference>
<dbReference type="InterPro" id="IPR029016">
    <property type="entry name" value="GAF-like_dom_sf"/>
</dbReference>
<dbReference type="Pfam" id="PF17853">
    <property type="entry name" value="GGDEF_2"/>
    <property type="match status" value="1"/>
</dbReference>
<evidence type="ECO:0000259" key="2">
    <source>
        <dbReference type="SMART" id="SM00065"/>
    </source>
</evidence>
<dbReference type="InterPro" id="IPR042070">
    <property type="entry name" value="PucR_C-HTH_sf"/>
</dbReference>
<evidence type="ECO:0000256" key="1">
    <source>
        <dbReference type="ARBA" id="ARBA00006754"/>
    </source>
</evidence>
<dbReference type="InterPro" id="IPR051448">
    <property type="entry name" value="CdaR-like_regulators"/>
</dbReference>
<dbReference type="Proteomes" id="UP001054854">
    <property type="component" value="Unassembled WGS sequence"/>
</dbReference>
<comment type="similarity">
    <text evidence="1">Belongs to the CdaR family.</text>
</comment>
<dbReference type="PANTHER" id="PTHR33744:SF1">
    <property type="entry name" value="DNA-BINDING TRANSCRIPTIONAL ACTIVATOR ADER"/>
    <property type="match status" value="1"/>
</dbReference>
<keyword evidence="4" id="KW-1185">Reference proteome</keyword>
<dbReference type="PANTHER" id="PTHR33744">
    <property type="entry name" value="CARBOHYDRATE DIACID REGULATOR"/>
    <property type="match status" value="1"/>
</dbReference>
<sequence length="661" mass="70502">MSQTPVRSTTALRHLMELLATDASAEQFTAVAARARADGVVGDDLEEIDRAVATALGVRQVLRRQRRREAELTALFDTAGDLAALRDLDAVLRSIVRRARTLLRTDTAYLTLVDEAAQDTFMRVTDGSVSLAFQQLRLKLGEGLGGLVAQTMRPYASPDYRTDERFQHTRTIDHGVLDEGLVAILGVPLLLGSGPAGDRNVIGVLFAADRGPRSFSPDEVALLSSLAAHAAIAIDTARALADAKNAAAELTEANAVIQEHALSTQRAAEAHDRLTDLVLRGSEVSEVAAAVAEFLGGRLTIFDPRGEVLAQAGGEAGARPPDPDALLGAVARARAEGRSVRDGECWYCAVLAGQELLGSLAFHGRPDLDGPDRRLFERTGTITALLLLLRRTVVETENRVRGELLTDLLEGAGRDPVLLAERGHRLGVDLTRPHLVLVAEAETDPDGRLTAGAQQYLFGRAGLCCAYEHHVVMLVPDDGTEPGQAARAAADHLSQGLGTPVSVVAAGPCQGVAALPGCYTEGRRCLSAMRVLGLTGDGACAADLGFLGVLLGREQDTGGFVDRVLGPVLRWDERRGTELVRTLEAYFAVNGSHIRAKDLLHVHVNTVVQRLERVAALLGRDWDHPERALEIQLALRIHLVHQAGRRGKEGPASAPAARPGG</sequence>
<dbReference type="Pfam" id="PF01590">
    <property type="entry name" value="GAF"/>
    <property type="match status" value="1"/>
</dbReference>
<gene>
    <name evidence="3" type="ORF">TPA0910_10670</name>
</gene>
<dbReference type="InterPro" id="IPR025736">
    <property type="entry name" value="PucR_C-HTH_dom"/>
</dbReference>
<dbReference type="EMBL" id="BNEK01000002">
    <property type="protein sequence ID" value="GHJ26634.1"/>
    <property type="molecule type" value="Genomic_DNA"/>
</dbReference>
<protein>
    <recommendedName>
        <fullName evidence="2">GAF domain-containing protein</fullName>
    </recommendedName>
</protein>
<dbReference type="RefSeq" id="WP_064458042.1">
    <property type="nucleotide sequence ID" value="NZ_BBON01000121.1"/>
</dbReference>
<dbReference type="SUPFAM" id="SSF55781">
    <property type="entry name" value="GAF domain-like"/>
    <property type="match status" value="1"/>
</dbReference>
<accession>A0ABQ3TTI6</accession>
<feature type="domain" description="GAF" evidence="2">
    <location>
        <begin position="87"/>
        <end position="244"/>
    </location>
</feature>
<comment type="caution">
    <text evidence="3">The sequence shown here is derived from an EMBL/GenBank/DDBJ whole genome shotgun (WGS) entry which is preliminary data.</text>
</comment>
<dbReference type="Gene3D" id="1.10.10.2840">
    <property type="entry name" value="PucR C-terminal helix-turn-helix domain"/>
    <property type="match status" value="1"/>
</dbReference>
<evidence type="ECO:0000313" key="3">
    <source>
        <dbReference type="EMBL" id="GHJ26634.1"/>
    </source>
</evidence>
<reference evidence="3" key="1">
    <citation type="submission" date="2024-05" db="EMBL/GenBank/DDBJ databases">
        <title>Whole genome shotgun sequence of Streptomyces hygroscopicus NBRC 113678.</title>
        <authorList>
            <person name="Komaki H."/>
            <person name="Tamura T."/>
        </authorList>
    </citation>
    <scope>NUCLEOTIDE SEQUENCE</scope>
    <source>
        <strain evidence="3">N11-34</strain>
    </source>
</reference>
<evidence type="ECO:0000313" key="4">
    <source>
        <dbReference type="Proteomes" id="UP001054854"/>
    </source>
</evidence>